<dbReference type="PRINTS" id="PR00419">
    <property type="entry name" value="ADXRDTASE"/>
</dbReference>
<dbReference type="InterPro" id="IPR002937">
    <property type="entry name" value="Amino_oxidase"/>
</dbReference>
<protein>
    <recommendedName>
        <fullName evidence="1">Amine oxidase domain-containing protein</fullName>
    </recommendedName>
</protein>
<sequence length="569" mass="63237">MHTVVSAFRPLLRISRRGTSRIYQDLAACRTLQTRAVSDPSIQQLIMDGSQKIRTANHTTKPRIGIVGAGIAGLRCADILLKHGFDVTILEARDRIGGRAHQVTLPSGYSVDLGPNWIHGTEHNPILDLAKQTNTPTHTWDAKSHVFGEDGTILKEGPSLMESMWNIVVQGFKDSAKNTSTIDSQKSLHDFFSEKVHELHPGPGEEEIRRKVVMQMSELWGAFVGSPVTTQSLKFFWLEECLDGENLFCAGTYKNIISQIAEPAKKHADIKLSTKVVCVKSGTENVKLRTVNGLELEFDEVVMTNPLGWLKINKDVFTPPLPDRFSQAIDSIGYGSLEKVYITFPKAFWLKEGVPDSDQFTSFTQWLSPFYAADTNPKLWSQEAVDLSTLPGSCKHPTMLYYMYGAQSIALSNSLSALPTEQEKQDYLIKFFKPYFSRLPSYSETSPDCVPTSCLFSDWIRDEYAGYGSYTTFRTGLTEGDKDIEIMREGLPGRSLWFAGEHTAPFVALGTVTGAYWSGEAVGERIAEAYGMGHVARGRVGSIPDLDDLDTTGLKEVNFRGFADSLLEK</sequence>
<evidence type="ECO:0000313" key="3">
    <source>
        <dbReference type="Proteomes" id="UP000696280"/>
    </source>
</evidence>
<dbReference type="PANTHER" id="PTHR10742">
    <property type="entry name" value="FLAVIN MONOAMINE OXIDASE"/>
    <property type="match status" value="1"/>
</dbReference>
<dbReference type="GO" id="GO:0006338">
    <property type="term" value="P:chromatin remodeling"/>
    <property type="evidence" value="ECO:0007669"/>
    <property type="project" value="TreeGrafter"/>
</dbReference>
<organism evidence="2 3">
    <name type="scientific">Hymenoscyphus fraxineus</name>
    <dbReference type="NCBI Taxonomy" id="746836"/>
    <lineage>
        <taxon>Eukaryota</taxon>
        <taxon>Fungi</taxon>
        <taxon>Dikarya</taxon>
        <taxon>Ascomycota</taxon>
        <taxon>Pezizomycotina</taxon>
        <taxon>Leotiomycetes</taxon>
        <taxon>Helotiales</taxon>
        <taxon>Helotiaceae</taxon>
        <taxon>Hymenoscyphus</taxon>
    </lineage>
</organism>
<dbReference type="Proteomes" id="UP000696280">
    <property type="component" value="Unassembled WGS sequence"/>
</dbReference>
<keyword evidence="3" id="KW-1185">Reference proteome</keyword>
<comment type="caution">
    <text evidence="2">The sequence shown here is derived from an EMBL/GenBank/DDBJ whole genome shotgun (WGS) entry which is preliminary data.</text>
</comment>
<dbReference type="EMBL" id="CAJVRL010000081">
    <property type="protein sequence ID" value="CAG8957964.1"/>
    <property type="molecule type" value="Genomic_DNA"/>
</dbReference>
<name>A0A9N9PL62_9HELO</name>
<dbReference type="Pfam" id="PF01593">
    <property type="entry name" value="Amino_oxidase"/>
    <property type="match status" value="1"/>
</dbReference>
<dbReference type="SUPFAM" id="SSF54373">
    <property type="entry name" value="FAD-linked reductases, C-terminal domain"/>
    <property type="match status" value="1"/>
</dbReference>
<dbReference type="Gene3D" id="3.90.660.10">
    <property type="match status" value="1"/>
</dbReference>
<dbReference type="Gene3D" id="3.50.50.60">
    <property type="entry name" value="FAD/NAD(P)-binding domain"/>
    <property type="match status" value="1"/>
</dbReference>
<dbReference type="InterPro" id="IPR050281">
    <property type="entry name" value="Flavin_monoamine_oxidase"/>
</dbReference>
<feature type="domain" description="Amine oxidase" evidence="1">
    <location>
        <begin position="71"/>
        <end position="526"/>
    </location>
</feature>
<dbReference type="AlphaFoldDB" id="A0A9N9PL62"/>
<evidence type="ECO:0000313" key="2">
    <source>
        <dbReference type="EMBL" id="CAG8957964.1"/>
    </source>
</evidence>
<reference evidence="2" key="1">
    <citation type="submission" date="2021-07" db="EMBL/GenBank/DDBJ databases">
        <authorList>
            <person name="Durling M."/>
        </authorList>
    </citation>
    <scope>NUCLEOTIDE SEQUENCE</scope>
</reference>
<dbReference type="SUPFAM" id="SSF51905">
    <property type="entry name" value="FAD/NAD(P)-binding domain"/>
    <property type="match status" value="1"/>
</dbReference>
<dbReference type="GO" id="GO:0016491">
    <property type="term" value="F:oxidoreductase activity"/>
    <property type="evidence" value="ECO:0007669"/>
    <property type="project" value="InterPro"/>
</dbReference>
<dbReference type="InterPro" id="IPR036188">
    <property type="entry name" value="FAD/NAD-bd_sf"/>
</dbReference>
<dbReference type="GO" id="GO:0050660">
    <property type="term" value="F:flavin adenine dinucleotide binding"/>
    <property type="evidence" value="ECO:0007669"/>
    <property type="project" value="TreeGrafter"/>
</dbReference>
<proteinExistence type="predicted"/>
<dbReference type="GO" id="GO:0003682">
    <property type="term" value="F:chromatin binding"/>
    <property type="evidence" value="ECO:0007669"/>
    <property type="project" value="TreeGrafter"/>
</dbReference>
<dbReference type="OrthoDB" id="5046242at2759"/>
<evidence type="ECO:0000259" key="1">
    <source>
        <dbReference type="Pfam" id="PF01593"/>
    </source>
</evidence>
<gene>
    <name evidence="2" type="ORF">HYFRA_00000307</name>
</gene>
<dbReference type="PANTHER" id="PTHR10742:SF414">
    <property type="entry name" value="CONTAINING AMINE OXIDASE, PUTATIVE (AFU_ORTHOLOGUE AFUA_3G12150)-RELATED"/>
    <property type="match status" value="1"/>
</dbReference>
<accession>A0A9N9PL62</accession>